<proteinExistence type="predicted"/>
<accession>A0A4D6XC40</accession>
<organism evidence="3 4">
    <name type="scientific">Pseudomonas putida</name>
    <name type="common">Arthrobacter siderocapsulatus</name>
    <dbReference type="NCBI Taxonomy" id="303"/>
    <lineage>
        <taxon>Bacteria</taxon>
        <taxon>Pseudomonadati</taxon>
        <taxon>Pseudomonadota</taxon>
        <taxon>Gammaproteobacteria</taxon>
        <taxon>Pseudomonadales</taxon>
        <taxon>Pseudomonadaceae</taxon>
        <taxon>Pseudomonas</taxon>
    </lineage>
</organism>
<sequence length="171" mass="17566">MMRSRRTKQAGFMSIDALLWTIFAVVVLGFIAYAGFKALGGTDSTVELSNITTIMSNTKQLKSRAGYGASGTNLIPSLIAIDGTGNMGVSGSTVTNQWNGAVTSVSNGMTYTLTITNVPKSACISLATKVAKDNQTTTTINGGSAISGEVLTAAATTSCSGATNTLAWTAY</sequence>
<feature type="transmembrane region" description="Helical" evidence="1">
    <location>
        <begin position="12"/>
        <end position="36"/>
    </location>
</feature>
<evidence type="ECO:0000256" key="1">
    <source>
        <dbReference type="SAM" id="Phobius"/>
    </source>
</evidence>
<keyword evidence="1" id="KW-0812">Transmembrane</keyword>
<name>A0A4D6XC40_PSEPU</name>
<dbReference type="EMBL" id="CP039371">
    <property type="protein sequence ID" value="QCI14082.1"/>
    <property type="molecule type" value="Genomic_DNA"/>
</dbReference>
<keyword evidence="1" id="KW-1133">Transmembrane helix</keyword>
<dbReference type="OrthoDB" id="6877797at2"/>
<feature type="domain" description="Type 4 secretion system PilS N-terminal" evidence="2">
    <location>
        <begin position="44"/>
        <end position="170"/>
    </location>
</feature>
<gene>
    <name evidence="3" type="ORF">E6B08_23250</name>
</gene>
<dbReference type="InterPro" id="IPR045584">
    <property type="entry name" value="Pilin-like"/>
</dbReference>
<dbReference type="Proteomes" id="UP000298551">
    <property type="component" value="Chromosome"/>
</dbReference>
<dbReference type="Gene3D" id="3.30.1690.10">
    <property type="entry name" value="TcpA-like pilin"/>
    <property type="match status" value="1"/>
</dbReference>
<evidence type="ECO:0000313" key="4">
    <source>
        <dbReference type="Proteomes" id="UP000298551"/>
    </source>
</evidence>
<dbReference type="AlphaFoldDB" id="A0A4D6XC40"/>
<evidence type="ECO:0000259" key="2">
    <source>
        <dbReference type="Pfam" id="PF08805"/>
    </source>
</evidence>
<reference evidence="4" key="1">
    <citation type="submission" date="2019-04" db="EMBL/GenBank/DDBJ databases">
        <title>Genome sequence of Pseudomonas putida 1290, an auxin catabolizing strain.</title>
        <authorList>
            <person name="Laird T.S."/>
            <person name="Leveau J.H.J."/>
        </authorList>
    </citation>
    <scope>NUCLEOTIDE SEQUENCE [LARGE SCALE GENOMIC DNA]</scope>
    <source>
        <strain evidence="4">1290</strain>
    </source>
</reference>
<protein>
    <submittedName>
        <fullName evidence="3">Pilus assembly protein PilX</fullName>
    </submittedName>
</protein>
<dbReference type="SUPFAM" id="SSF54523">
    <property type="entry name" value="Pili subunits"/>
    <property type="match status" value="1"/>
</dbReference>
<dbReference type="Pfam" id="PF08805">
    <property type="entry name" value="PilS"/>
    <property type="match status" value="1"/>
</dbReference>
<keyword evidence="1" id="KW-0472">Membrane</keyword>
<evidence type="ECO:0000313" key="3">
    <source>
        <dbReference type="EMBL" id="QCI14082.1"/>
    </source>
</evidence>
<dbReference type="InterPro" id="IPR014911">
    <property type="entry name" value="PilS_N"/>
</dbReference>